<dbReference type="InterPro" id="IPR018511">
    <property type="entry name" value="Hemolysin-typ_Ca-bd_CS"/>
</dbReference>
<comment type="subcellular location">
    <subcellularLocation>
        <location evidence="1">Secreted</location>
    </subcellularLocation>
</comment>
<gene>
    <name evidence="3" type="ORF">DJ021_09330</name>
</gene>
<dbReference type="PRINTS" id="PR00313">
    <property type="entry name" value="CABNDNGRPT"/>
</dbReference>
<dbReference type="InterPro" id="IPR011049">
    <property type="entry name" value="Serralysin-like_metalloprot_C"/>
</dbReference>
<comment type="caution">
    <text evidence="3">The sequence shown here is derived from an EMBL/GenBank/DDBJ whole genome shotgun (WGS) entry which is preliminary data.</text>
</comment>
<proteinExistence type="predicted"/>
<dbReference type="Gene3D" id="2.150.10.10">
    <property type="entry name" value="Serralysin-like metalloprotease, C-terminal"/>
    <property type="match status" value="1"/>
</dbReference>
<dbReference type="GO" id="GO:0005576">
    <property type="term" value="C:extracellular region"/>
    <property type="evidence" value="ECO:0007669"/>
    <property type="project" value="UniProtKB-SubCell"/>
</dbReference>
<dbReference type="Pfam" id="PF00353">
    <property type="entry name" value="HemolysinCabind"/>
    <property type="match status" value="1"/>
</dbReference>
<dbReference type="RefSeq" id="WP_111457282.1">
    <property type="nucleotide sequence ID" value="NZ_QFYP01000001.1"/>
</dbReference>
<evidence type="ECO:0000313" key="3">
    <source>
        <dbReference type="EMBL" id="RAK59989.1"/>
    </source>
</evidence>
<keyword evidence="2" id="KW-0964">Secreted</keyword>
<dbReference type="InterPro" id="IPR050557">
    <property type="entry name" value="RTX_toxin/Mannuronan_C5-epim"/>
</dbReference>
<reference evidence="4" key="1">
    <citation type="submission" date="2018-05" db="EMBL/GenBank/DDBJ databases">
        <authorList>
            <person name="Li X."/>
        </authorList>
    </citation>
    <scope>NUCLEOTIDE SEQUENCE [LARGE SCALE GENOMIC DNA]</scope>
    <source>
        <strain evidence="4">HKS-05</strain>
    </source>
</reference>
<dbReference type="PANTHER" id="PTHR38340:SF1">
    <property type="entry name" value="S-LAYER PROTEIN"/>
    <property type="match status" value="1"/>
</dbReference>
<sequence length="205" mass="20357">MATYIFETMTQADATAFTSTDFIIFQNGIAVGANTSVIYNAATATSTDSVTITEVGGKALTFDIAAVGNRDFTIYQDGSKLEVGTLGPDTNPAANTTAFADGLYGGNGNDTLAGGAGADLLQGNRGDDSLNGGTGNDSVYGGQGNDTIITGSGSNYARATSATTRSTARPAPRRAASGCTAARATTSSSAPLAAICCSATSATTA</sequence>
<accession>A0A328AZA6</accession>
<dbReference type="Proteomes" id="UP000249842">
    <property type="component" value="Unassembled WGS sequence"/>
</dbReference>
<dbReference type="PROSITE" id="PS00330">
    <property type="entry name" value="HEMOLYSIN_CALCIUM"/>
    <property type="match status" value="1"/>
</dbReference>
<dbReference type="AlphaFoldDB" id="A0A328AZA6"/>
<dbReference type="GO" id="GO:0005509">
    <property type="term" value="F:calcium ion binding"/>
    <property type="evidence" value="ECO:0007669"/>
    <property type="project" value="InterPro"/>
</dbReference>
<organism evidence="3 4">
    <name type="scientific">Phenylobacterium hankyongense</name>
    <dbReference type="NCBI Taxonomy" id="1813876"/>
    <lineage>
        <taxon>Bacteria</taxon>
        <taxon>Pseudomonadati</taxon>
        <taxon>Pseudomonadota</taxon>
        <taxon>Alphaproteobacteria</taxon>
        <taxon>Caulobacterales</taxon>
        <taxon>Caulobacteraceae</taxon>
        <taxon>Phenylobacterium</taxon>
    </lineage>
</organism>
<evidence type="ECO:0000256" key="2">
    <source>
        <dbReference type="ARBA" id="ARBA00022525"/>
    </source>
</evidence>
<evidence type="ECO:0000313" key="4">
    <source>
        <dbReference type="Proteomes" id="UP000249842"/>
    </source>
</evidence>
<evidence type="ECO:0000256" key="1">
    <source>
        <dbReference type="ARBA" id="ARBA00004613"/>
    </source>
</evidence>
<dbReference type="SUPFAM" id="SSF51120">
    <property type="entry name" value="beta-Roll"/>
    <property type="match status" value="1"/>
</dbReference>
<keyword evidence="4" id="KW-1185">Reference proteome</keyword>
<dbReference type="EMBL" id="QFYP01000001">
    <property type="protein sequence ID" value="RAK59989.1"/>
    <property type="molecule type" value="Genomic_DNA"/>
</dbReference>
<protein>
    <recommendedName>
        <fullName evidence="5">Calcium-binding protein</fullName>
    </recommendedName>
</protein>
<dbReference type="OrthoDB" id="7566144at2"/>
<dbReference type="InterPro" id="IPR001343">
    <property type="entry name" value="Hemolysn_Ca-bd"/>
</dbReference>
<dbReference type="PANTHER" id="PTHR38340">
    <property type="entry name" value="S-LAYER PROTEIN"/>
    <property type="match status" value="1"/>
</dbReference>
<evidence type="ECO:0008006" key="5">
    <source>
        <dbReference type="Google" id="ProtNLM"/>
    </source>
</evidence>
<name>A0A328AZA6_9CAUL</name>